<dbReference type="EMBL" id="UZAU01000359">
    <property type="status" value="NOT_ANNOTATED_CDS"/>
    <property type="molecule type" value="Genomic_DNA"/>
</dbReference>
<dbReference type="Proteomes" id="UP000596661">
    <property type="component" value="Chromosome 4"/>
</dbReference>
<proteinExistence type="predicted"/>
<dbReference type="AlphaFoldDB" id="A0A803PHG0"/>
<protein>
    <submittedName>
        <fullName evidence="1">Uncharacterized protein</fullName>
    </submittedName>
</protein>
<accession>A0A803PHG0</accession>
<reference evidence="1" key="1">
    <citation type="submission" date="2018-11" db="EMBL/GenBank/DDBJ databases">
        <authorList>
            <person name="Grassa J C."/>
        </authorList>
    </citation>
    <scope>NUCLEOTIDE SEQUENCE [LARGE SCALE GENOMIC DNA]</scope>
</reference>
<dbReference type="EnsemblPlants" id="evm.model.04.441">
    <property type="protein sequence ID" value="cds.evm.model.04.441"/>
    <property type="gene ID" value="evm.TU.04.441"/>
</dbReference>
<sequence>MQNGAREDGCVCAKGGCSFVRTSGDGEGRRQWGQTMVVFFGRDGGVETGIGCCDLGEIGCGSTGTDEAGSWFVGWLLVRSTSSDGLVELDGWLAGLSEEERWLMMVMTEGCGLLVCG</sequence>
<name>A0A803PHG0_CANSA</name>
<keyword evidence="2" id="KW-1185">Reference proteome</keyword>
<dbReference type="Gramene" id="evm.model.04.441">
    <property type="protein sequence ID" value="cds.evm.model.04.441"/>
    <property type="gene ID" value="evm.TU.04.441"/>
</dbReference>
<evidence type="ECO:0000313" key="2">
    <source>
        <dbReference type="Proteomes" id="UP000596661"/>
    </source>
</evidence>
<reference evidence="1" key="2">
    <citation type="submission" date="2021-03" db="UniProtKB">
        <authorList>
            <consortium name="EnsemblPlants"/>
        </authorList>
    </citation>
    <scope>IDENTIFICATION</scope>
</reference>
<organism evidence="1 2">
    <name type="scientific">Cannabis sativa</name>
    <name type="common">Hemp</name>
    <name type="synonym">Marijuana</name>
    <dbReference type="NCBI Taxonomy" id="3483"/>
    <lineage>
        <taxon>Eukaryota</taxon>
        <taxon>Viridiplantae</taxon>
        <taxon>Streptophyta</taxon>
        <taxon>Embryophyta</taxon>
        <taxon>Tracheophyta</taxon>
        <taxon>Spermatophyta</taxon>
        <taxon>Magnoliopsida</taxon>
        <taxon>eudicotyledons</taxon>
        <taxon>Gunneridae</taxon>
        <taxon>Pentapetalae</taxon>
        <taxon>rosids</taxon>
        <taxon>fabids</taxon>
        <taxon>Rosales</taxon>
        <taxon>Cannabaceae</taxon>
        <taxon>Cannabis</taxon>
    </lineage>
</organism>
<evidence type="ECO:0000313" key="1">
    <source>
        <dbReference type="EnsemblPlants" id="cds.evm.model.04.441"/>
    </source>
</evidence>